<dbReference type="GO" id="GO:0000156">
    <property type="term" value="F:phosphorelay response regulator activity"/>
    <property type="evidence" value="ECO:0007669"/>
    <property type="project" value="TreeGrafter"/>
</dbReference>
<evidence type="ECO:0000259" key="9">
    <source>
        <dbReference type="PROSITE" id="PS50110"/>
    </source>
</evidence>
<dbReference type="AlphaFoldDB" id="A0A2W2BKD6"/>
<dbReference type="CDD" id="cd17574">
    <property type="entry name" value="REC_OmpR"/>
    <property type="match status" value="1"/>
</dbReference>
<keyword evidence="5" id="KW-0804">Transcription</keyword>
<feature type="modified residue" description="4-aspartylphosphate" evidence="6">
    <location>
        <position position="88"/>
    </location>
</feature>
<dbReference type="PROSITE" id="PS50110">
    <property type="entry name" value="RESPONSE_REGULATORY"/>
    <property type="match status" value="1"/>
</dbReference>
<evidence type="ECO:0000256" key="4">
    <source>
        <dbReference type="ARBA" id="ARBA00023125"/>
    </source>
</evidence>
<dbReference type="CDD" id="cd00383">
    <property type="entry name" value="trans_reg_C"/>
    <property type="match status" value="1"/>
</dbReference>
<dbReference type="GO" id="GO:0000976">
    <property type="term" value="F:transcription cis-regulatory region binding"/>
    <property type="evidence" value="ECO:0007669"/>
    <property type="project" value="TreeGrafter"/>
</dbReference>
<dbReference type="Gene3D" id="1.10.10.10">
    <property type="entry name" value="Winged helix-like DNA-binding domain superfamily/Winged helix DNA-binding domain"/>
    <property type="match status" value="1"/>
</dbReference>
<comment type="caution">
    <text evidence="11">The sequence shown here is derived from an EMBL/GenBank/DDBJ whole genome shotgun (WGS) entry which is preliminary data.</text>
</comment>
<dbReference type="GO" id="GO:0032993">
    <property type="term" value="C:protein-DNA complex"/>
    <property type="evidence" value="ECO:0007669"/>
    <property type="project" value="TreeGrafter"/>
</dbReference>
<keyword evidence="2" id="KW-0902">Two-component regulatory system</keyword>
<dbReference type="GO" id="GO:0006355">
    <property type="term" value="P:regulation of DNA-templated transcription"/>
    <property type="evidence" value="ECO:0007669"/>
    <property type="project" value="InterPro"/>
</dbReference>
<gene>
    <name evidence="11" type="ORF">DK847_12875</name>
</gene>
<dbReference type="Gene3D" id="3.40.50.2300">
    <property type="match status" value="1"/>
</dbReference>
<keyword evidence="3" id="KW-0805">Transcription regulation</keyword>
<feature type="signal peptide" evidence="8">
    <location>
        <begin position="1"/>
        <end position="19"/>
    </location>
</feature>
<name>A0A2W2BKD6_9HYPH</name>
<dbReference type="EMBL" id="QKVK01000005">
    <property type="protein sequence ID" value="PZF76679.1"/>
    <property type="molecule type" value="Genomic_DNA"/>
</dbReference>
<protein>
    <submittedName>
        <fullName evidence="11">DNA-binding response regulator</fullName>
    </submittedName>
</protein>
<dbReference type="SUPFAM" id="SSF46894">
    <property type="entry name" value="C-terminal effector domain of the bipartite response regulators"/>
    <property type="match status" value="1"/>
</dbReference>
<dbReference type="Pfam" id="PF00072">
    <property type="entry name" value="Response_reg"/>
    <property type="match status" value="1"/>
</dbReference>
<keyword evidence="8" id="KW-0732">Signal</keyword>
<organism evidence="11 12">
    <name type="scientific">Aestuariivirga litoralis</name>
    <dbReference type="NCBI Taxonomy" id="2650924"/>
    <lineage>
        <taxon>Bacteria</taxon>
        <taxon>Pseudomonadati</taxon>
        <taxon>Pseudomonadota</taxon>
        <taxon>Alphaproteobacteria</taxon>
        <taxon>Hyphomicrobiales</taxon>
        <taxon>Aestuariivirgaceae</taxon>
        <taxon>Aestuariivirga</taxon>
    </lineage>
</organism>
<dbReference type="FunFam" id="3.40.50.2300:FF:000001">
    <property type="entry name" value="DNA-binding response regulator PhoB"/>
    <property type="match status" value="1"/>
</dbReference>
<dbReference type="PANTHER" id="PTHR48111:SF4">
    <property type="entry name" value="DNA-BINDING DUAL TRANSCRIPTIONAL REGULATOR OMPR"/>
    <property type="match status" value="1"/>
</dbReference>
<dbReference type="InterPro" id="IPR001789">
    <property type="entry name" value="Sig_transdc_resp-reg_receiver"/>
</dbReference>
<dbReference type="Gene3D" id="6.10.250.690">
    <property type="match status" value="1"/>
</dbReference>
<dbReference type="PROSITE" id="PS51755">
    <property type="entry name" value="OMPR_PHOB"/>
    <property type="match status" value="1"/>
</dbReference>
<evidence type="ECO:0000313" key="11">
    <source>
        <dbReference type="EMBL" id="PZF76679.1"/>
    </source>
</evidence>
<dbReference type="SUPFAM" id="SSF52172">
    <property type="entry name" value="CheY-like"/>
    <property type="match status" value="1"/>
</dbReference>
<dbReference type="InterPro" id="IPR039420">
    <property type="entry name" value="WalR-like"/>
</dbReference>
<evidence type="ECO:0000256" key="8">
    <source>
        <dbReference type="SAM" id="SignalP"/>
    </source>
</evidence>
<dbReference type="InterPro" id="IPR011006">
    <property type="entry name" value="CheY-like_superfamily"/>
</dbReference>
<keyword evidence="12" id="KW-1185">Reference proteome</keyword>
<keyword evidence="4 7" id="KW-0238">DNA-binding</keyword>
<evidence type="ECO:0000259" key="10">
    <source>
        <dbReference type="PROSITE" id="PS51755"/>
    </source>
</evidence>
<evidence type="ECO:0000256" key="2">
    <source>
        <dbReference type="ARBA" id="ARBA00023012"/>
    </source>
</evidence>
<evidence type="ECO:0000256" key="5">
    <source>
        <dbReference type="ARBA" id="ARBA00023163"/>
    </source>
</evidence>
<feature type="domain" description="OmpR/PhoB-type" evidence="10">
    <location>
        <begin position="164"/>
        <end position="263"/>
    </location>
</feature>
<dbReference type="SMART" id="SM00862">
    <property type="entry name" value="Trans_reg_C"/>
    <property type="match status" value="1"/>
</dbReference>
<accession>A0A2W2BKD6</accession>
<dbReference type="InterPro" id="IPR016032">
    <property type="entry name" value="Sig_transdc_resp-reg_C-effctor"/>
</dbReference>
<proteinExistence type="predicted"/>
<dbReference type="SMART" id="SM00448">
    <property type="entry name" value="REC"/>
    <property type="match status" value="1"/>
</dbReference>
<reference evidence="12" key="1">
    <citation type="submission" date="2018-06" db="EMBL/GenBank/DDBJ databases">
        <title>Aestuariibacter litoralis strain KCTC 52945T.</title>
        <authorList>
            <person name="Li X."/>
            <person name="Salam N."/>
            <person name="Li J.-L."/>
            <person name="Chen Y.-M."/>
            <person name="Yang Z.-W."/>
            <person name="Zhang L.-Y."/>
            <person name="Han M.-X."/>
            <person name="Xiao M."/>
            <person name="Li W.-J."/>
        </authorList>
    </citation>
    <scope>NUCLEOTIDE SEQUENCE [LARGE SCALE GENOMIC DNA]</scope>
    <source>
        <strain evidence="12">KCTC 52945</strain>
    </source>
</reference>
<dbReference type="Proteomes" id="UP000248795">
    <property type="component" value="Unassembled WGS sequence"/>
</dbReference>
<dbReference type="InterPro" id="IPR001867">
    <property type="entry name" value="OmpR/PhoB-type_DNA-bd"/>
</dbReference>
<evidence type="ECO:0000256" key="3">
    <source>
        <dbReference type="ARBA" id="ARBA00023015"/>
    </source>
</evidence>
<dbReference type="InterPro" id="IPR036388">
    <property type="entry name" value="WH-like_DNA-bd_sf"/>
</dbReference>
<evidence type="ECO:0000256" key="6">
    <source>
        <dbReference type="PROSITE-ProRule" id="PRU00169"/>
    </source>
</evidence>
<evidence type="ECO:0000256" key="1">
    <source>
        <dbReference type="ARBA" id="ARBA00022553"/>
    </source>
</evidence>
<feature type="DNA-binding region" description="OmpR/PhoB-type" evidence="7">
    <location>
        <begin position="164"/>
        <end position="263"/>
    </location>
</feature>
<dbReference type="PANTHER" id="PTHR48111">
    <property type="entry name" value="REGULATOR OF RPOS"/>
    <property type="match status" value="1"/>
</dbReference>
<keyword evidence="1 6" id="KW-0597">Phosphoprotein</keyword>
<feature type="chain" id="PRO_5015894663" evidence="8">
    <location>
        <begin position="20"/>
        <end position="268"/>
    </location>
</feature>
<evidence type="ECO:0000313" key="12">
    <source>
        <dbReference type="Proteomes" id="UP000248795"/>
    </source>
</evidence>
<feature type="domain" description="Response regulatory" evidence="9">
    <location>
        <begin position="39"/>
        <end position="152"/>
    </location>
</feature>
<dbReference type="GO" id="GO:0005829">
    <property type="term" value="C:cytosol"/>
    <property type="evidence" value="ECO:0007669"/>
    <property type="project" value="TreeGrafter"/>
</dbReference>
<evidence type="ECO:0000256" key="7">
    <source>
        <dbReference type="PROSITE-ProRule" id="PRU01091"/>
    </source>
</evidence>
<dbReference type="Pfam" id="PF00486">
    <property type="entry name" value="Trans_reg_C"/>
    <property type="match status" value="1"/>
</dbReference>
<sequence length="268" mass="28847">MLRLTAFCCILLQAACRQCATVLCSLGATCRNLAAMASRILIVDDDQEICSLVKAYLERSEFEVDVAHDGASAKSAVSRTAFDLLLLDVMLPGQSGLDLCRDLRSTSSVPIIMLTAMGQLADKVTGLELGADDYMVKPFEPRELLARARAAVRRRQTGEPEAGAGRHALDGMVVDPGLRSVTAPDGENVALTFAEFELLALLLAHANATLPRAQILQQVFGRSAGLYDRSVDVLLSRLRRKLAKAGITLAIESVRAVGYMLVGQVTRC</sequence>